<dbReference type="Proteomes" id="UP000796761">
    <property type="component" value="Unassembled WGS sequence"/>
</dbReference>
<comment type="caution">
    <text evidence="1">The sequence shown here is derived from an EMBL/GenBank/DDBJ whole genome shotgun (WGS) entry which is preliminary data.</text>
</comment>
<evidence type="ECO:0000313" key="1">
    <source>
        <dbReference type="EMBL" id="TRZ19033.1"/>
    </source>
</evidence>
<feature type="non-terminal residue" evidence="1">
    <location>
        <position position="1"/>
    </location>
</feature>
<name>A0A8K1GIX1_9PASS</name>
<organism evidence="1 2">
    <name type="scientific">Zosterops borbonicus</name>
    <dbReference type="NCBI Taxonomy" id="364589"/>
    <lineage>
        <taxon>Eukaryota</taxon>
        <taxon>Metazoa</taxon>
        <taxon>Chordata</taxon>
        <taxon>Craniata</taxon>
        <taxon>Vertebrata</taxon>
        <taxon>Euteleostomi</taxon>
        <taxon>Archelosauria</taxon>
        <taxon>Archosauria</taxon>
        <taxon>Dinosauria</taxon>
        <taxon>Saurischia</taxon>
        <taxon>Theropoda</taxon>
        <taxon>Coelurosauria</taxon>
        <taxon>Aves</taxon>
        <taxon>Neognathae</taxon>
        <taxon>Neoaves</taxon>
        <taxon>Telluraves</taxon>
        <taxon>Australaves</taxon>
        <taxon>Passeriformes</taxon>
        <taxon>Sylvioidea</taxon>
        <taxon>Zosteropidae</taxon>
        <taxon>Zosterops</taxon>
    </lineage>
</organism>
<gene>
    <name evidence="1" type="ORF">HGM15179_008062</name>
</gene>
<keyword evidence="2" id="KW-1185">Reference proteome</keyword>
<evidence type="ECO:0000313" key="2">
    <source>
        <dbReference type="Proteomes" id="UP000796761"/>
    </source>
</evidence>
<dbReference type="EMBL" id="SWJQ01000197">
    <property type="protein sequence ID" value="TRZ19033.1"/>
    <property type="molecule type" value="Genomic_DNA"/>
</dbReference>
<dbReference type="AlphaFoldDB" id="A0A8K1GIX1"/>
<accession>A0A8K1GIX1</accession>
<reference evidence="1" key="1">
    <citation type="submission" date="2019-04" db="EMBL/GenBank/DDBJ databases">
        <title>Genome assembly of Zosterops borbonicus 15179.</title>
        <authorList>
            <person name="Leroy T."/>
            <person name="Anselmetti Y."/>
            <person name="Tilak M.-K."/>
            <person name="Nabholz B."/>
        </authorList>
    </citation>
    <scope>NUCLEOTIDE SEQUENCE</scope>
    <source>
        <strain evidence="1">HGM_15179</strain>
        <tissue evidence="1">Muscle</tissue>
    </source>
</reference>
<feature type="non-terminal residue" evidence="1">
    <location>
        <position position="64"/>
    </location>
</feature>
<protein>
    <submittedName>
        <fullName evidence="1">Uncharacterized protein</fullName>
    </submittedName>
</protein>
<proteinExistence type="predicted"/>
<sequence length="64" mass="7010">GKLRGRRNLHILPPRNLPTSHLFYQLVTRLAMCVGGSQALQDDSPLPHLPSIRGFRGGGAQCSF</sequence>